<comment type="caution">
    <text evidence="6">The sequence shown here is derived from an EMBL/GenBank/DDBJ whole genome shotgun (WGS) entry which is preliminary data.</text>
</comment>
<name>A0AAD7XBU9_9APHY</name>
<keyword evidence="4" id="KW-1133">Transmembrane helix</keyword>
<dbReference type="SUPFAM" id="SSF103473">
    <property type="entry name" value="MFS general substrate transporter"/>
    <property type="match status" value="1"/>
</dbReference>
<keyword evidence="7" id="KW-1185">Reference proteome</keyword>
<evidence type="ECO:0000256" key="4">
    <source>
        <dbReference type="SAM" id="Phobius"/>
    </source>
</evidence>
<dbReference type="PANTHER" id="PTHR11360">
    <property type="entry name" value="MONOCARBOXYLATE TRANSPORTER"/>
    <property type="match status" value="1"/>
</dbReference>
<feature type="transmembrane region" description="Helical" evidence="4">
    <location>
        <begin position="1081"/>
        <end position="1102"/>
    </location>
</feature>
<feature type="compositionally biased region" description="Polar residues" evidence="3">
    <location>
        <begin position="252"/>
        <end position="267"/>
    </location>
</feature>
<keyword evidence="4" id="KW-0812">Transmembrane</keyword>
<dbReference type="EMBL" id="JAPEVG010000043">
    <property type="protein sequence ID" value="KAJ8489852.1"/>
    <property type="molecule type" value="Genomic_DNA"/>
</dbReference>
<dbReference type="CDD" id="cd17352">
    <property type="entry name" value="MFS_MCT_SLC16"/>
    <property type="match status" value="1"/>
</dbReference>
<comment type="subcellular location">
    <subcellularLocation>
        <location evidence="1">Membrane</location>
        <topology evidence="1">Multi-pass membrane protein</topology>
    </subcellularLocation>
</comment>
<feature type="transmembrane region" description="Helical" evidence="4">
    <location>
        <begin position="910"/>
        <end position="930"/>
    </location>
</feature>
<feature type="compositionally biased region" description="Low complexity" evidence="3">
    <location>
        <begin position="127"/>
        <end position="146"/>
    </location>
</feature>
<feature type="compositionally biased region" description="Basic and acidic residues" evidence="3">
    <location>
        <begin position="342"/>
        <end position="359"/>
    </location>
</feature>
<feature type="transmembrane region" description="Helical" evidence="4">
    <location>
        <begin position="843"/>
        <end position="866"/>
    </location>
</feature>
<evidence type="ECO:0000313" key="6">
    <source>
        <dbReference type="EMBL" id="KAJ8489852.1"/>
    </source>
</evidence>
<protein>
    <recommendedName>
        <fullName evidence="5">Major facilitator superfamily (MFS) profile domain-containing protein</fullName>
    </recommendedName>
</protein>
<dbReference type="GO" id="GO:0022857">
    <property type="term" value="F:transmembrane transporter activity"/>
    <property type="evidence" value="ECO:0007669"/>
    <property type="project" value="InterPro"/>
</dbReference>
<feature type="transmembrane region" description="Helical" evidence="4">
    <location>
        <begin position="790"/>
        <end position="812"/>
    </location>
</feature>
<feature type="transmembrane region" description="Helical" evidence="4">
    <location>
        <begin position="749"/>
        <end position="770"/>
    </location>
</feature>
<dbReference type="GO" id="GO:0016020">
    <property type="term" value="C:membrane"/>
    <property type="evidence" value="ECO:0007669"/>
    <property type="project" value="UniProtKB-SubCell"/>
</dbReference>
<evidence type="ECO:0000256" key="2">
    <source>
        <dbReference type="ARBA" id="ARBA00006727"/>
    </source>
</evidence>
<feature type="region of interest" description="Disordered" evidence="3">
    <location>
        <begin position="337"/>
        <end position="359"/>
    </location>
</feature>
<feature type="compositionally biased region" description="Polar residues" evidence="3">
    <location>
        <begin position="112"/>
        <end position="126"/>
    </location>
</feature>
<dbReference type="Gene3D" id="1.20.1250.20">
    <property type="entry name" value="MFS general substrate transporter like domains"/>
    <property type="match status" value="2"/>
</dbReference>
<feature type="region of interest" description="Disordered" evidence="3">
    <location>
        <begin position="718"/>
        <end position="741"/>
    </location>
</feature>
<feature type="region of interest" description="Disordered" evidence="3">
    <location>
        <begin position="162"/>
        <end position="196"/>
    </location>
</feature>
<feature type="region of interest" description="Disordered" evidence="3">
    <location>
        <begin position="108"/>
        <end position="147"/>
    </location>
</feature>
<feature type="domain" description="Major facilitator superfamily (MFS) profile" evidence="5">
    <location>
        <begin position="748"/>
        <end position="1136"/>
    </location>
</feature>
<accession>A0AAD7XBU9</accession>
<feature type="transmembrane region" description="Helical" evidence="4">
    <location>
        <begin position="1046"/>
        <end position="1069"/>
    </location>
</feature>
<sequence>MPITPPEFMDIAASPSQHTTSHCALPRSPLHRIGSSKSSTAPYVGRQYSDLGHSAFSVTLFTLLRAVQLDQRCVSVPTDSSVADLSSAGFSSDACLSSAPDSGAALSPCSLPANNTPGSSSQTVEPSATAYSRATSSTKQTTATSAPQDRLLDYVACHPSNADTLKHTVPKKRRSSHHEPLSGKRPRRRSTRPFASLSGAFRLQYANKPGSLRRAESLRSDIVVSDDGQGNECPANVSVPLPDKTPVRQQKDSSSQLLSTVSEQRSSFDAYAPTVPTTPTKREKEEQADGLSELPIIAPPPFEQIPRAPLSEEEAAERRLTCLLEKELQSLVGDGLQTQIVEDQKPSRSQRRSEDEEERFWLEAEELTPDEESVEEWLAEEETSECVYRPRACSGGAVGTPSLAPRARISTSQIELGVDPLTMYDIMQWFLEVMPSDEVDTSYTPGDLYDVLSTIPEVRFHAGHLFLRYVHLVDPPSTVSGDSATEEDLEAVYWDVALACLTISIKFHRDFLYPLNVIYAHEFLCLAPHEVEFEDLESAQRDVLEALGYQVGNATPGAFMAELWLALPPLRRLVGFDEGWERVQEHAWEVLCEAIQRTSILLPHFHEPAVPGAQYVRHACTEAEVLLYPISLLTAAAVIEGILEALAQRYRKTRVDGRGKPLKKRDAKSLKKAALKASCGVRSDIQDVLRIPDCSVRESTAPSDDKSGVDAELTVVGPPSAEAVDQEPKADATSPSPELEYVPDGGREAWIVVLGTTMALFASAGMINAYGTFQDYYESTLLPSSSSSSISLIGSLQVFFLYFVGTLTGRVFDAYGTKYLIPIGSFLCVFSLMMVSLCQKDQAYQVFLSQGVLFGIGIALLFNPSVAVLGHWFRRRRALVIGLTTGGSATGGVVFPIILEQLIPRVGFGWAVRIIAFILMACLIVACLTIRTRLPLSGDLSFRTAIDLRGFKDPRYTLATIGGVLLFYGFFIPYFYIQIYANFRGVPPHIANYLLAILNAMNVPSRILPGYLADKVGPLNVFIPAASLCSILILGLWLPSRNAGSIIAFAALYGLFSGAFVSLLATYIATISPREQYGARLGSVYMLIAVATLVGPPTGGAILKETDEKHFNRLIIFCGVICTAGTVVLAMAGVTYAISELLELNRGYSCLKDRTSSTEWRVLHTTPMDCTIANLGTS</sequence>
<keyword evidence="4" id="KW-0472">Membrane</keyword>
<dbReference type="PROSITE" id="PS50850">
    <property type="entry name" value="MFS"/>
    <property type="match status" value="1"/>
</dbReference>
<dbReference type="InterPro" id="IPR020846">
    <property type="entry name" value="MFS_dom"/>
</dbReference>
<feature type="transmembrane region" description="Helical" evidence="4">
    <location>
        <begin position="1114"/>
        <end position="1138"/>
    </location>
</feature>
<dbReference type="InterPro" id="IPR011701">
    <property type="entry name" value="MFS"/>
</dbReference>
<dbReference type="InterPro" id="IPR050327">
    <property type="entry name" value="Proton-linked_MCT"/>
</dbReference>
<evidence type="ECO:0000256" key="3">
    <source>
        <dbReference type="SAM" id="MobiDB-lite"/>
    </source>
</evidence>
<feature type="transmembrane region" description="Helical" evidence="4">
    <location>
        <begin position="1021"/>
        <end position="1040"/>
    </location>
</feature>
<dbReference type="PANTHER" id="PTHR11360:SF177">
    <property type="entry name" value="RIBOFLAVIN TRANSPORTER MCH5"/>
    <property type="match status" value="1"/>
</dbReference>
<reference evidence="6" key="1">
    <citation type="submission" date="2022-11" db="EMBL/GenBank/DDBJ databases">
        <title>Genome Sequence of Cubamyces cubensis.</title>
        <authorList>
            <person name="Buettner E."/>
        </authorList>
    </citation>
    <scope>NUCLEOTIDE SEQUENCE</scope>
    <source>
        <strain evidence="6">MPL-01</strain>
    </source>
</reference>
<feature type="transmembrane region" description="Helical" evidence="4">
    <location>
        <begin position="626"/>
        <end position="647"/>
    </location>
</feature>
<dbReference type="Pfam" id="PF07690">
    <property type="entry name" value="MFS_1"/>
    <property type="match status" value="1"/>
</dbReference>
<dbReference type="Proteomes" id="UP001215151">
    <property type="component" value="Unassembled WGS sequence"/>
</dbReference>
<feature type="transmembrane region" description="Helical" evidence="4">
    <location>
        <begin position="819"/>
        <end position="837"/>
    </location>
</feature>
<comment type="similarity">
    <text evidence="2">Belongs to the major facilitator superfamily. Monocarboxylate porter (TC 2.A.1.13) family.</text>
</comment>
<evidence type="ECO:0000313" key="7">
    <source>
        <dbReference type="Proteomes" id="UP001215151"/>
    </source>
</evidence>
<dbReference type="InterPro" id="IPR036259">
    <property type="entry name" value="MFS_trans_sf"/>
</dbReference>
<feature type="region of interest" description="Disordered" evidence="3">
    <location>
        <begin position="225"/>
        <end position="285"/>
    </location>
</feature>
<dbReference type="AlphaFoldDB" id="A0AAD7XBU9"/>
<evidence type="ECO:0000259" key="5">
    <source>
        <dbReference type="PROSITE" id="PS50850"/>
    </source>
</evidence>
<gene>
    <name evidence="6" type="ORF">ONZ51_g2661</name>
</gene>
<feature type="transmembrane region" description="Helical" evidence="4">
    <location>
        <begin position="956"/>
        <end position="977"/>
    </location>
</feature>
<organism evidence="6 7">
    <name type="scientific">Trametes cubensis</name>
    <dbReference type="NCBI Taxonomy" id="1111947"/>
    <lineage>
        <taxon>Eukaryota</taxon>
        <taxon>Fungi</taxon>
        <taxon>Dikarya</taxon>
        <taxon>Basidiomycota</taxon>
        <taxon>Agaricomycotina</taxon>
        <taxon>Agaricomycetes</taxon>
        <taxon>Polyporales</taxon>
        <taxon>Polyporaceae</taxon>
        <taxon>Trametes</taxon>
    </lineage>
</organism>
<feature type="transmembrane region" description="Helical" evidence="4">
    <location>
        <begin position="878"/>
        <end position="898"/>
    </location>
</feature>
<proteinExistence type="inferred from homology"/>
<evidence type="ECO:0000256" key="1">
    <source>
        <dbReference type="ARBA" id="ARBA00004141"/>
    </source>
</evidence>